<sequence length="132" mass="14659">MEVYIDDMLVKSIKEHDHIGDLQECFHILKSFGLKLNPAKCTFGVRGGKFLGYMIFERGIEANPEKISTIMNMPPPHSIKDVQKLASKLAALNQFISRSADKGLPFFKVLRGATKLSGPLPVKRHSTTCGDT</sequence>
<organism evidence="2">
    <name type="scientific">Sesamum radiatum</name>
    <name type="common">Black benniseed</name>
    <dbReference type="NCBI Taxonomy" id="300843"/>
    <lineage>
        <taxon>Eukaryota</taxon>
        <taxon>Viridiplantae</taxon>
        <taxon>Streptophyta</taxon>
        <taxon>Embryophyta</taxon>
        <taxon>Tracheophyta</taxon>
        <taxon>Spermatophyta</taxon>
        <taxon>Magnoliopsida</taxon>
        <taxon>eudicotyledons</taxon>
        <taxon>Gunneridae</taxon>
        <taxon>Pentapetalae</taxon>
        <taxon>asterids</taxon>
        <taxon>lamiids</taxon>
        <taxon>Lamiales</taxon>
        <taxon>Pedaliaceae</taxon>
        <taxon>Sesamum</taxon>
    </lineage>
</organism>
<dbReference type="PANTHER" id="PTHR37984:SF5">
    <property type="entry name" value="PROTEIN NYNRIN-LIKE"/>
    <property type="match status" value="1"/>
</dbReference>
<dbReference type="EMBL" id="JACGWJ010000026">
    <property type="protein sequence ID" value="KAL0312890.1"/>
    <property type="molecule type" value="Genomic_DNA"/>
</dbReference>
<evidence type="ECO:0000259" key="1">
    <source>
        <dbReference type="PROSITE" id="PS50878"/>
    </source>
</evidence>
<dbReference type="PROSITE" id="PS50878">
    <property type="entry name" value="RT_POL"/>
    <property type="match status" value="1"/>
</dbReference>
<dbReference type="SUPFAM" id="SSF56672">
    <property type="entry name" value="DNA/RNA polymerases"/>
    <property type="match status" value="1"/>
</dbReference>
<dbReference type="InterPro" id="IPR050951">
    <property type="entry name" value="Retrovirus_Pol_polyprotein"/>
</dbReference>
<evidence type="ECO:0000313" key="2">
    <source>
        <dbReference type="EMBL" id="KAL0312890.1"/>
    </source>
</evidence>
<reference evidence="2" key="2">
    <citation type="journal article" date="2024" name="Plant">
        <title>Genomic evolution and insights into agronomic trait innovations of Sesamum species.</title>
        <authorList>
            <person name="Miao H."/>
            <person name="Wang L."/>
            <person name="Qu L."/>
            <person name="Liu H."/>
            <person name="Sun Y."/>
            <person name="Le M."/>
            <person name="Wang Q."/>
            <person name="Wei S."/>
            <person name="Zheng Y."/>
            <person name="Lin W."/>
            <person name="Duan Y."/>
            <person name="Cao H."/>
            <person name="Xiong S."/>
            <person name="Wang X."/>
            <person name="Wei L."/>
            <person name="Li C."/>
            <person name="Ma Q."/>
            <person name="Ju M."/>
            <person name="Zhao R."/>
            <person name="Li G."/>
            <person name="Mu C."/>
            <person name="Tian Q."/>
            <person name="Mei H."/>
            <person name="Zhang T."/>
            <person name="Gao T."/>
            <person name="Zhang H."/>
        </authorList>
    </citation>
    <scope>NUCLEOTIDE SEQUENCE</scope>
    <source>
        <strain evidence="2">G02</strain>
    </source>
</reference>
<dbReference type="AlphaFoldDB" id="A0AAW2L0Y6"/>
<dbReference type="Pfam" id="PF00078">
    <property type="entry name" value="RVT_1"/>
    <property type="match status" value="1"/>
</dbReference>
<name>A0AAW2L0Y6_SESRA</name>
<dbReference type="InterPro" id="IPR000477">
    <property type="entry name" value="RT_dom"/>
</dbReference>
<feature type="domain" description="Reverse transcriptase" evidence="1">
    <location>
        <begin position="1"/>
        <end position="55"/>
    </location>
</feature>
<proteinExistence type="predicted"/>
<accession>A0AAW2L0Y6</accession>
<protein>
    <recommendedName>
        <fullName evidence="1">Reverse transcriptase domain-containing protein</fullName>
    </recommendedName>
</protein>
<dbReference type="PANTHER" id="PTHR37984">
    <property type="entry name" value="PROTEIN CBG26694"/>
    <property type="match status" value="1"/>
</dbReference>
<dbReference type="InterPro" id="IPR043502">
    <property type="entry name" value="DNA/RNA_pol_sf"/>
</dbReference>
<dbReference type="Gene3D" id="3.30.70.270">
    <property type="match status" value="1"/>
</dbReference>
<reference evidence="2" key="1">
    <citation type="submission" date="2020-06" db="EMBL/GenBank/DDBJ databases">
        <authorList>
            <person name="Li T."/>
            <person name="Hu X."/>
            <person name="Zhang T."/>
            <person name="Song X."/>
            <person name="Zhang H."/>
            <person name="Dai N."/>
            <person name="Sheng W."/>
            <person name="Hou X."/>
            <person name="Wei L."/>
        </authorList>
    </citation>
    <scope>NUCLEOTIDE SEQUENCE</scope>
    <source>
        <strain evidence="2">G02</strain>
        <tissue evidence="2">Leaf</tissue>
    </source>
</reference>
<comment type="caution">
    <text evidence="2">The sequence shown here is derived from an EMBL/GenBank/DDBJ whole genome shotgun (WGS) entry which is preliminary data.</text>
</comment>
<dbReference type="InterPro" id="IPR043128">
    <property type="entry name" value="Rev_trsase/Diguanyl_cyclase"/>
</dbReference>
<gene>
    <name evidence="2" type="ORF">Sradi_5688300</name>
</gene>